<organism evidence="4 5">
    <name type="scientific">Collybiopsis luxurians FD-317 M1</name>
    <dbReference type="NCBI Taxonomy" id="944289"/>
    <lineage>
        <taxon>Eukaryota</taxon>
        <taxon>Fungi</taxon>
        <taxon>Dikarya</taxon>
        <taxon>Basidiomycota</taxon>
        <taxon>Agaricomycotina</taxon>
        <taxon>Agaricomycetes</taxon>
        <taxon>Agaricomycetidae</taxon>
        <taxon>Agaricales</taxon>
        <taxon>Marasmiineae</taxon>
        <taxon>Omphalotaceae</taxon>
        <taxon>Collybiopsis</taxon>
        <taxon>Collybiopsis luxurians</taxon>
    </lineage>
</organism>
<dbReference type="InterPro" id="IPR036291">
    <property type="entry name" value="NAD(P)-bd_dom_sf"/>
</dbReference>
<sequence length="108" mass="11927">MQGIHSYGQSKTGNILFSNELAKRYGERGIVSISVHPGSIRTELGRHAPQLIMRLIHWAFSYPVEFGGLGPLYAATAPECSEYNGKVGHITPLSCTCLESIHNWSIRN</sequence>
<dbReference type="AlphaFoldDB" id="A0A0D0CJQ1"/>
<dbReference type="SUPFAM" id="SSF51735">
    <property type="entry name" value="NAD(P)-binding Rossmann-fold domains"/>
    <property type="match status" value="1"/>
</dbReference>
<keyword evidence="5" id="KW-1185">Reference proteome</keyword>
<keyword evidence="3" id="KW-0560">Oxidoreductase</keyword>
<comment type="similarity">
    <text evidence="1">Belongs to the short-chain dehydrogenases/reductases (SDR) family.</text>
</comment>
<evidence type="ECO:0000256" key="1">
    <source>
        <dbReference type="ARBA" id="ARBA00006484"/>
    </source>
</evidence>
<accession>A0A0D0CJQ1</accession>
<gene>
    <name evidence="4" type="ORF">GYMLUDRAFT_47990</name>
</gene>
<name>A0A0D0CJQ1_9AGAR</name>
<evidence type="ECO:0000313" key="5">
    <source>
        <dbReference type="Proteomes" id="UP000053593"/>
    </source>
</evidence>
<dbReference type="OrthoDB" id="191139at2759"/>
<evidence type="ECO:0000256" key="3">
    <source>
        <dbReference type="ARBA" id="ARBA00023002"/>
    </source>
</evidence>
<evidence type="ECO:0000256" key="2">
    <source>
        <dbReference type="ARBA" id="ARBA00022857"/>
    </source>
</evidence>
<dbReference type="EMBL" id="KN834808">
    <property type="protein sequence ID" value="KIK55268.1"/>
    <property type="molecule type" value="Genomic_DNA"/>
</dbReference>
<keyword evidence="2" id="KW-0521">NADP</keyword>
<reference evidence="4 5" key="1">
    <citation type="submission" date="2014-04" db="EMBL/GenBank/DDBJ databases">
        <title>Evolutionary Origins and Diversification of the Mycorrhizal Mutualists.</title>
        <authorList>
            <consortium name="DOE Joint Genome Institute"/>
            <consortium name="Mycorrhizal Genomics Consortium"/>
            <person name="Kohler A."/>
            <person name="Kuo A."/>
            <person name="Nagy L.G."/>
            <person name="Floudas D."/>
            <person name="Copeland A."/>
            <person name="Barry K.W."/>
            <person name="Cichocki N."/>
            <person name="Veneault-Fourrey C."/>
            <person name="LaButti K."/>
            <person name="Lindquist E.A."/>
            <person name="Lipzen A."/>
            <person name="Lundell T."/>
            <person name="Morin E."/>
            <person name="Murat C."/>
            <person name="Riley R."/>
            <person name="Ohm R."/>
            <person name="Sun H."/>
            <person name="Tunlid A."/>
            <person name="Henrissat B."/>
            <person name="Grigoriev I.V."/>
            <person name="Hibbett D.S."/>
            <person name="Martin F."/>
        </authorList>
    </citation>
    <scope>NUCLEOTIDE SEQUENCE [LARGE SCALE GENOMIC DNA]</scope>
    <source>
        <strain evidence="4 5">FD-317 M1</strain>
    </source>
</reference>
<dbReference type="PANTHER" id="PTHR24320">
    <property type="entry name" value="RETINOL DEHYDROGENASE"/>
    <property type="match status" value="1"/>
</dbReference>
<dbReference type="Gene3D" id="3.40.50.720">
    <property type="entry name" value="NAD(P)-binding Rossmann-like Domain"/>
    <property type="match status" value="1"/>
</dbReference>
<proteinExistence type="inferred from homology"/>
<dbReference type="GO" id="GO:0016491">
    <property type="term" value="F:oxidoreductase activity"/>
    <property type="evidence" value="ECO:0007669"/>
    <property type="project" value="UniProtKB-KW"/>
</dbReference>
<protein>
    <submittedName>
        <fullName evidence="4">Unplaced genomic scaffold GYMLUscaffold_60, whole genome shotgun sequence</fullName>
    </submittedName>
</protein>
<dbReference type="Proteomes" id="UP000053593">
    <property type="component" value="Unassembled WGS sequence"/>
</dbReference>
<dbReference type="HOGENOM" id="CLU_2197284_0_0_1"/>
<evidence type="ECO:0000313" key="4">
    <source>
        <dbReference type="EMBL" id="KIK55268.1"/>
    </source>
</evidence>
<dbReference type="PANTHER" id="PTHR24320:SF236">
    <property type="entry name" value="SHORT-CHAIN DEHYDROGENASE-RELATED"/>
    <property type="match status" value="1"/>
</dbReference>